<feature type="compositionally biased region" description="Polar residues" evidence="2">
    <location>
        <begin position="78"/>
        <end position="88"/>
    </location>
</feature>
<feature type="compositionally biased region" description="Low complexity" evidence="2">
    <location>
        <begin position="190"/>
        <end position="202"/>
    </location>
</feature>
<organism evidence="3 4">
    <name type="scientific">Fopius arisanus</name>
    <dbReference type="NCBI Taxonomy" id="64838"/>
    <lineage>
        <taxon>Eukaryota</taxon>
        <taxon>Metazoa</taxon>
        <taxon>Ecdysozoa</taxon>
        <taxon>Arthropoda</taxon>
        <taxon>Hexapoda</taxon>
        <taxon>Insecta</taxon>
        <taxon>Pterygota</taxon>
        <taxon>Neoptera</taxon>
        <taxon>Endopterygota</taxon>
        <taxon>Hymenoptera</taxon>
        <taxon>Apocrita</taxon>
        <taxon>Ichneumonoidea</taxon>
        <taxon>Braconidae</taxon>
        <taxon>Opiinae</taxon>
        <taxon>Fopius</taxon>
    </lineage>
</organism>
<sequence length="839" mass="95699">MSESDDTDILLLIPPDLFTVASSGSEESLNGCYSSGRKVVSGLLEQVHTLENRFKGLESPSKALMSQRVDLLTPDTLESSNIFKSPPSTIKKCPQKPQNYSSSLRFGPTTSSSDSEKKPSEMLPKYYPRSSTGSDHNLHMTDPFSPLNFKSNNSYDTNSLLPPLDLKSEVKESNFPKQNTGRDPLGSEFSQLLNNSSSGNSLFERIDRRSPKKDPFTKTIRDISKIHENYSKLSTTSSDVNTVNSRNYNFPNSDFRSFSERRADVGVNTDSADSKSQKLLSLTDFWEPDSSKSEVEKLRIKLEEEKFRREHCEKTIQELQKRLLEQQERVAVAIGIDKEKNSIIQQYQAITQKLKNQFQTLQVSHRKLEESSVLSRAQQQAETEGLKTEIKQLEGQLSTSRELSLELQGKVDAGVEEKLQLLETHASELDSYKSFVKTGEERYEVLKGDYDKLQEKNNQLEESSSIAQQDLYRERLKAGEIRSEMALIHKALDTCEAELTVLRQEKENLMLKLKEEEKRCAILEGKRNNLQEELATAKRSEEMRREEVKKLVDQQEHIRGELREIYQNQVDEVVKVKLKEFQAHLDTAEASFKTELEVKQRAIAECAAGKIKNIIDKHQLEINLLEEKHKEEKRLFELRLSQNVKKSNFLEAKLSAQQAAKSRIAEQLHSLMEKQWKQALQIISSGNDASFGNSDTSREIRTLMKANGDFDEAMEPVKLGVSPNKNFFYSRQEHDESLIAFTNSEESREKIKDSTDDLKKYIKMILQMQEKNFSGTNGENESSVSSSECRQVPRKYYTKADAVSTSEKTVTWQQTEPSTVYNSVAMAHVDGKPSKPPWK</sequence>
<dbReference type="GO" id="GO:1902017">
    <property type="term" value="P:regulation of cilium assembly"/>
    <property type="evidence" value="ECO:0007669"/>
    <property type="project" value="InterPro"/>
</dbReference>
<dbReference type="KEGG" id="fas:105265792"/>
<feature type="coiled-coil region" evidence="1">
    <location>
        <begin position="608"/>
        <end position="635"/>
    </location>
</feature>
<feature type="region of interest" description="Disordered" evidence="2">
    <location>
        <begin position="174"/>
        <end position="216"/>
    </location>
</feature>
<dbReference type="Proteomes" id="UP000694866">
    <property type="component" value="Unplaced"/>
</dbReference>
<dbReference type="PANTHER" id="PTHR34439">
    <property type="entry name" value="CENTROBIN"/>
    <property type="match status" value="1"/>
</dbReference>
<dbReference type="GO" id="GO:0051299">
    <property type="term" value="P:centrosome separation"/>
    <property type="evidence" value="ECO:0007669"/>
    <property type="project" value="TreeGrafter"/>
</dbReference>
<keyword evidence="3" id="KW-1185">Reference proteome</keyword>
<dbReference type="GO" id="GO:0005814">
    <property type="term" value="C:centriole"/>
    <property type="evidence" value="ECO:0007669"/>
    <property type="project" value="TreeGrafter"/>
</dbReference>
<evidence type="ECO:0000256" key="2">
    <source>
        <dbReference type="SAM" id="MobiDB-lite"/>
    </source>
</evidence>
<protein>
    <submittedName>
        <fullName evidence="4">Centrobin isoform X1</fullName>
    </submittedName>
</protein>
<evidence type="ECO:0000313" key="4">
    <source>
        <dbReference type="RefSeq" id="XP_011301805.1"/>
    </source>
</evidence>
<evidence type="ECO:0000313" key="3">
    <source>
        <dbReference type="Proteomes" id="UP000694866"/>
    </source>
</evidence>
<reference evidence="4" key="1">
    <citation type="submission" date="2025-08" db="UniProtKB">
        <authorList>
            <consortium name="RefSeq"/>
        </authorList>
    </citation>
    <scope>IDENTIFICATION</scope>
    <source>
        <strain evidence="4">USDA-PBARC FA_bdor</strain>
        <tissue evidence="4">Whole organism</tissue>
    </source>
</reference>
<keyword evidence="1" id="KW-0175">Coiled coil</keyword>
<dbReference type="GO" id="GO:0005813">
    <property type="term" value="C:centrosome"/>
    <property type="evidence" value="ECO:0007669"/>
    <property type="project" value="TreeGrafter"/>
</dbReference>
<dbReference type="GeneID" id="105265792"/>
<dbReference type="OrthoDB" id="8190486at2759"/>
<feature type="coiled-coil region" evidence="1">
    <location>
        <begin position="302"/>
        <end position="329"/>
    </location>
</feature>
<feature type="coiled-coil region" evidence="1">
    <location>
        <begin position="436"/>
        <end position="547"/>
    </location>
</feature>
<dbReference type="RefSeq" id="XP_011301805.1">
    <property type="nucleotide sequence ID" value="XM_011303503.1"/>
</dbReference>
<dbReference type="CTD" id="38258"/>
<evidence type="ECO:0000256" key="1">
    <source>
        <dbReference type="SAM" id="Coils"/>
    </source>
</evidence>
<name>A0A9R1T328_9HYME</name>
<dbReference type="InterPro" id="IPR038923">
    <property type="entry name" value="Centrobin"/>
</dbReference>
<proteinExistence type="predicted"/>
<dbReference type="GO" id="GO:1902410">
    <property type="term" value="P:mitotic cytokinetic process"/>
    <property type="evidence" value="ECO:0007669"/>
    <property type="project" value="TreeGrafter"/>
</dbReference>
<feature type="region of interest" description="Disordered" evidence="2">
    <location>
        <begin position="78"/>
        <end position="139"/>
    </location>
</feature>
<dbReference type="PANTHER" id="PTHR34439:SF1">
    <property type="entry name" value="CENTROBIN"/>
    <property type="match status" value="1"/>
</dbReference>
<dbReference type="AlphaFoldDB" id="A0A9R1T328"/>
<feature type="compositionally biased region" description="Polar residues" evidence="2">
    <location>
        <begin position="96"/>
        <end position="113"/>
    </location>
</feature>
<accession>A0A9R1T328</accession>
<gene>
    <name evidence="4" type="primary">LOC105265792</name>
</gene>
<feature type="compositionally biased region" description="Basic and acidic residues" evidence="2">
    <location>
        <begin position="204"/>
        <end position="216"/>
    </location>
</feature>
<dbReference type="GO" id="GO:0007099">
    <property type="term" value="P:centriole replication"/>
    <property type="evidence" value="ECO:0007669"/>
    <property type="project" value="InterPro"/>
</dbReference>